<protein>
    <recommendedName>
        <fullName evidence="2">HAT C-terminal dimerisation domain-containing protein</fullName>
    </recommendedName>
</protein>
<dbReference type="EMBL" id="JAPZBT010000004">
    <property type="protein sequence ID" value="KAJ5360381.1"/>
    <property type="molecule type" value="Genomic_DNA"/>
</dbReference>
<dbReference type="RefSeq" id="XP_056575867.1">
    <property type="nucleotide sequence ID" value="XM_056727295.1"/>
</dbReference>
<keyword evidence="4" id="KW-1185">Reference proteome</keyword>
<dbReference type="SUPFAM" id="SSF53098">
    <property type="entry name" value="Ribonuclease H-like"/>
    <property type="match status" value="1"/>
</dbReference>
<name>A0A9W9RHV4_9EURO</name>
<dbReference type="Pfam" id="PF05699">
    <property type="entry name" value="Dimer_Tnp_hAT"/>
    <property type="match status" value="1"/>
</dbReference>
<organism evidence="3 4">
    <name type="scientific">Penicillium concentricum</name>
    <dbReference type="NCBI Taxonomy" id="293559"/>
    <lineage>
        <taxon>Eukaryota</taxon>
        <taxon>Fungi</taxon>
        <taxon>Dikarya</taxon>
        <taxon>Ascomycota</taxon>
        <taxon>Pezizomycotina</taxon>
        <taxon>Eurotiomycetes</taxon>
        <taxon>Eurotiomycetidae</taxon>
        <taxon>Eurotiales</taxon>
        <taxon>Aspergillaceae</taxon>
        <taxon>Penicillium</taxon>
    </lineage>
</organism>
<feature type="domain" description="HAT C-terminal dimerisation" evidence="2">
    <location>
        <begin position="64"/>
        <end position="127"/>
    </location>
</feature>
<sequence>MKGHLSSLKNTPIANEFSQEIWEQELLTFLTVARGGISRLDSMVKPKRPRSAVAGDELSQYLDSDIAPLVFWRENAYRFLTLVALARDVLLVPATGAGVERLFNTARDICHYRRGRLSATTIQELMMFLLFLQEFFTRDEIEAAKEEKEITTDTVNVDPISDTEEEQT</sequence>
<feature type="region of interest" description="Disordered" evidence="1">
    <location>
        <begin position="147"/>
        <end position="168"/>
    </location>
</feature>
<dbReference type="GO" id="GO:0046983">
    <property type="term" value="F:protein dimerization activity"/>
    <property type="evidence" value="ECO:0007669"/>
    <property type="project" value="InterPro"/>
</dbReference>
<dbReference type="OrthoDB" id="4507940at2759"/>
<reference evidence="3" key="1">
    <citation type="submission" date="2022-12" db="EMBL/GenBank/DDBJ databases">
        <authorList>
            <person name="Petersen C."/>
        </authorList>
    </citation>
    <scope>NUCLEOTIDE SEQUENCE</scope>
    <source>
        <strain evidence="3">IBT 3081</strain>
    </source>
</reference>
<comment type="caution">
    <text evidence="3">The sequence shown here is derived from an EMBL/GenBank/DDBJ whole genome shotgun (WGS) entry which is preliminary data.</text>
</comment>
<dbReference type="InterPro" id="IPR012337">
    <property type="entry name" value="RNaseH-like_sf"/>
</dbReference>
<gene>
    <name evidence="3" type="ORF">N7517_009572</name>
</gene>
<dbReference type="Proteomes" id="UP001147752">
    <property type="component" value="Unassembled WGS sequence"/>
</dbReference>
<dbReference type="InterPro" id="IPR008906">
    <property type="entry name" value="HATC_C_dom"/>
</dbReference>
<proteinExistence type="predicted"/>
<evidence type="ECO:0000256" key="1">
    <source>
        <dbReference type="SAM" id="MobiDB-lite"/>
    </source>
</evidence>
<dbReference type="AlphaFoldDB" id="A0A9W9RHV4"/>
<evidence type="ECO:0000313" key="4">
    <source>
        <dbReference type="Proteomes" id="UP001147752"/>
    </source>
</evidence>
<reference evidence="3" key="2">
    <citation type="journal article" date="2023" name="IMA Fungus">
        <title>Comparative genomic study of the Penicillium genus elucidates a diverse pangenome and 15 lateral gene transfer events.</title>
        <authorList>
            <person name="Petersen C."/>
            <person name="Sorensen T."/>
            <person name="Nielsen M.R."/>
            <person name="Sondergaard T.E."/>
            <person name="Sorensen J.L."/>
            <person name="Fitzpatrick D.A."/>
            <person name="Frisvad J.C."/>
            <person name="Nielsen K.L."/>
        </authorList>
    </citation>
    <scope>NUCLEOTIDE SEQUENCE</scope>
    <source>
        <strain evidence="3">IBT 3081</strain>
    </source>
</reference>
<evidence type="ECO:0000313" key="3">
    <source>
        <dbReference type="EMBL" id="KAJ5360381.1"/>
    </source>
</evidence>
<accession>A0A9W9RHV4</accession>
<dbReference type="GeneID" id="81466478"/>
<evidence type="ECO:0000259" key="2">
    <source>
        <dbReference type="Pfam" id="PF05699"/>
    </source>
</evidence>